<feature type="compositionally biased region" description="Polar residues" evidence="1">
    <location>
        <begin position="13"/>
        <end position="38"/>
    </location>
</feature>
<evidence type="ECO:0000256" key="1">
    <source>
        <dbReference type="SAM" id="MobiDB-lite"/>
    </source>
</evidence>
<dbReference type="EMBL" id="CP021431">
    <property type="protein sequence ID" value="ARU02347.1"/>
    <property type="molecule type" value="Genomic_DNA"/>
</dbReference>
<dbReference type="Proteomes" id="UP000195273">
    <property type="component" value="Chromosome"/>
</dbReference>
<dbReference type="KEGG" id="lvs:LOKVESSMR4R_03060"/>
<organism evidence="2 3">
    <name type="scientific">Yoonia vestfoldensis</name>
    <dbReference type="NCBI Taxonomy" id="245188"/>
    <lineage>
        <taxon>Bacteria</taxon>
        <taxon>Pseudomonadati</taxon>
        <taxon>Pseudomonadota</taxon>
        <taxon>Alphaproteobacteria</taxon>
        <taxon>Rhodobacterales</taxon>
        <taxon>Paracoccaceae</taxon>
        <taxon>Yoonia</taxon>
    </lineage>
</organism>
<evidence type="ECO:0000313" key="2">
    <source>
        <dbReference type="EMBL" id="ARU02347.1"/>
    </source>
</evidence>
<accession>A0A1Y0EFI5</accession>
<dbReference type="AlphaFoldDB" id="A0A1Y0EFI5"/>
<keyword evidence="3" id="KW-1185">Reference proteome</keyword>
<feature type="region of interest" description="Disordered" evidence="1">
    <location>
        <begin position="1"/>
        <end position="38"/>
    </location>
</feature>
<name>A0A1Y0EFI5_9RHOB</name>
<reference evidence="2 3" key="1">
    <citation type="submission" date="2017-05" db="EMBL/GenBank/DDBJ databases">
        <title>Genome Sequence of Loktanella vestfoldensis Strain SMR4r Isolated from a Culture of the Diatom Skeletonema marinoi.</title>
        <authorList>
            <person name="Topel M."/>
            <person name="Pinder M.I.M."/>
            <person name="Johansson O.N."/>
            <person name="Kourtchenko O."/>
            <person name="Godhe A."/>
            <person name="Clarke A.K."/>
        </authorList>
    </citation>
    <scope>NUCLEOTIDE SEQUENCE [LARGE SCALE GENOMIC DNA]</scope>
    <source>
        <strain evidence="2 3">SMR4r</strain>
    </source>
</reference>
<evidence type="ECO:0000313" key="3">
    <source>
        <dbReference type="Proteomes" id="UP000195273"/>
    </source>
</evidence>
<gene>
    <name evidence="2" type="ORF">LOKVESSMR4R_03060</name>
</gene>
<proteinExistence type="predicted"/>
<sequence length="38" mass="3893">MSGARHPEMPTMVGTTPGQSCPNNTAGTHQTVGQSINP</sequence>
<protein>
    <submittedName>
        <fullName evidence="2">Uncharacterized protein</fullName>
    </submittedName>
</protein>